<dbReference type="AlphaFoldDB" id="A0A1E1KZ10"/>
<dbReference type="EMBL" id="FJUX01000062">
    <property type="protein sequence ID" value="CZT03511.1"/>
    <property type="molecule type" value="Genomic_DNA"/>
</dbReference>
<evidence type="ECO:0000313" key="2">
    <source>
        <dbReference type="Proteomes" id="UP000178912"/>
    </source>
</evidence>
<name>A0A1E1KZ10_9HELO</name>
<evidence type="ECO:0000313" key="1">
    <source>
        <dbReference type="EMBL" id="CZT03511.1"/>
    </source>
</evidence>
<reference evidence="2" key="1">
    <citation type="submission" date="2016-03" db="EMBL/GenBank/DDBJ databases">
        <authorList>
            <person name="Guldener U."/>
        </authorList>
    </citation>
    <scope>NUCLEOTIDE SEQUENCE [LARGE SCALE GENOMIC DNA]</scope>
    <source>
        <strain evidence="2">04CH-RAC-A.6.1</strain>
    </source>
</reference>
<proteinExistence type="predicted"/>
<dbReference type="OrthoDB" id="2740448at2759"/>
<organism evidence="1 2">
    <name type="scientific">Rhynchosporium agropyri</name>
    <dbReference type="NCBI Taxonomy" id="914238"/>
    <lineage>
        <taxon>Eukaryota</taxon>
        <taxon>Fungi</taxon>
        <taxon>Dikarya</taxon>
        <taxon>Ascomycota</taxon>
        <taxon>Pezizomycotina</taxon>
        <taxon>Leotiomycetes</taxon>
        <taxon>Helotiales</taxon>
        <taxon>Ploettnerulaceae</taxon>
        <taxon>Rhynchosporium</taxon>
    </lineage>
</organism>
<gene>
    <name evidence="1" type="ORF">RAG0_10233</name>
</gene>
<sequence>MAALTTSTTTLPEQESTITTSVLPTMERLSLSTSVEDLRKNQDLWYKLHVFLYDLRNFREIKESHDRLDKIADASYIGLPYFSAHEAQTLKSTLITPPKPKNYAGKKATAEKSAIQKVLVEGVEEDVGDGKTLEMLIEEELNERLERRLNKRQASGDFRVCAAHDLAPILEKAFDIDPKQLSKEKTFINLMARSRLKLKEGDEWKGLPKKSFGKKGAKR</sequence>
<accession>A0A1E1KZ10</accession>
<protein>
    <submittedName>
        <fullName evidence="1">Uncharacterized protein</fullName>
    </submittedName>
</protein>
<dbReference type="Proteomes" id="UP000178912">
    <property type="component" value="Unassembled WGS sequence"/>
</dbReference>
<keyword evidence="2" id="KW-1185">Reference proteome</keyword>